<dbReference type="Pfam" id="PF03140">
    <property type="entry name" value="DUF247"/>
    <property type="match status" value="1"/>
</dbReference>
<accession>A0ABR2D2L9</accession>
<comment type="caution">
    <text evidence="2">The sequence shown here is derived from an EMBL/GenBank/DDBJ whole genome shotgun (WGS) entry which is preliminary data.</text>
</comment>
<dbReference type="PANTHER" id="PTHR31170:SF25">
    <property type="entry name" value="BNAA09G04570D PROTEIN"/>
    <property type="match status" value="1"/>
</dbReference>
<dbReference type="Proteomes" id="UP001472677">
    <property type="component" value="Unassembled WGS sequence"/>
</dbReference>
<dbReference type="InterPro" id="IPR004158">
    <property type="entry name" value="DUF247_pln"/>
</dbReference>
<sequence>METKSATNNGPQTKNHSSDENLDQLAEDIQSTLNFVRSSRRPAVQDCIIRTVNPLLRRVNEAAYRPLFVIIGPLRCYNSLLEPMELQNRYEETYYRKCDFQSHEIQQNILPSDDNLRWFIDMVLADAAFIIELLLRVYNKEERPVSEIDFVFDSPDKIHDIRRDLFLAHNQLPLFILKQIYELAFANTPGY</sequence>
<gene>
    <name evidence="2" type="ORF">V6N12_054264</name>
</gene>
<feature type="compositionally biased region" description="Polar residues" evidence="1">
    <location>
        <begin position="1"/>
        <end position="15"/>
    </location>
</feature>
<feature type="region of interest" description="Disordered" evidence="1">
    <location>
        <begin position="1"/>
        <end position="21"/>
    </location>
</feature>
<keyword evidence="3" id="KW-1185">Reference proteome</keyword>
<evidence type="ECO:0000256" key="1">
    <source>
        <dbReference type="SAM" id="MobiDB-lite"/>
    </source>
</evidence>
<reference evidence="2 3" key="1">
    <citation type="journal article" date="2024" name="G3 (Bethesda)">
        <title>Genome assembly of Hibiscus sabdariffa L. provides insights into metabolisms of medicinal natural products.</title>
        <authorList>
            <person name="Kim T."/>
        </authorList>
    </citation>
    <scope>NUCLEOTIDE SEQUENCE [LARGE SCALE GENOMIC DNA]</scope>
    <source>
        <strain evidence="2">TK-2024</strain>
        <tissue evidence="2">Old leaves</tissue>
    </source>
</reference>
<name>A0ABR2D2L9_9ROSI</name>
<dbReference type="PANTHER" id="PTHR31170">
    <property type="entry name" value="BNAC04G53230D PROTEIN"/>
    <property type="match status" value="1"/>
</dbReference>
<dbReference type="EMBL" id="JBBPBM010000038">
    <property type="protein sequence ID" value="KAK8527036.1"/>
    <property type="molecule type" value="Genomic_DNA"/>
</dbReference>
<proteinExistence type="predicted"/>
<protein>
    <submittedName>
        <fullName evidence="2">Uncharacterized protein</fullName>
    </submittedName>
</protein>
<organism evidence="2 3">
    <name type="scientific">Hibiscus sabdariffa</name>
    <name type="common">roselle</name>
    <dbReference type="NCBI Taxonomy" id="183260"/>
    <lineage>
        <taxon>Eukaryota</taxon>
        <taxon>Viridiplantae</taxon>
        <taxon>Streptophyta</taxon>
        <taxon>Embryophyta</taxon>
        <taxon>Tracheophyta</taxon>
        <taxon>Spermatophyta</taxon>
        <taxon>Magnoliopsida</taxon>
        <taxon>eudicotyledons</taxon>
        <taxon>Gunneridae</taxon>
        <taxon>Pentapetalae</taxon>
        <taxon>rosids</taxon>
        <taxon>malvids</taxon>
        <taxon>Malvales</taxon>
        <taxon>Malvaceae</taxon>
        <taxon>Malvoideae</taxon>
        <taxon>Hibiscus</taxon>
    </lineage>
</organism>
<evidence type="ECO:0000313" key="3">
    <source>
        <dbReference type="Proteomes" id="UP001472677"/>
    </source>
</evidence>
<evidence type="ECO:0000313" key="2">
    <source>
        <dbReference type="EMBL" id="KAK8527036.1"/>
    </source>
</evidence>